<sequence>MTWDEALAGLPYFLLTLTRMTAFFLIAPIFSQRSVPNQFKIGLAAFLSLIAATVVGTNTSIELDAYYSVLIVKELVIGLSFGFLAAMMLYMVQVAGAFIDFQMGFALASVVDPQTGSQVPIIGQFKYILAILFLLAINGHHLLISGMLHSVALVPVGVIEWGFTAGELSQFFVTVFAAMFVVAFQLALPIVGSLFLVDAALGLLAKTVPQMNIFAVGFPLKIGTGFLLLLILMPSFFFLLQGIVERIGVLMNDLMRILGG</sequence>
<keyword evidence="7 10" id="KW-0472">Membrane</keyword>
<dbReference type="OrthoDB" id="9807748at2"/>
<evidence type="ECO:0000256" key="10">
    <source>
        <dbReference type="RuleBase" id="RU362071"/>
    </source>
</evidence>
<evidence type="ECO:0000256" key="7">
    <source>
        <dbReference type="ARBA" id="ARBA00023136"/>
    </source>
</evidence>
<evidence type="ECO:0000256" key="3">
    <source>
        <dbReference type="ARBA" id="ARBA00021717"/>
    </source>
</evidence>
<evidence type="ECO:0000256" key="9">
    <source>
        <dbReference type="NCBIfam" id="TIGR01400"/>
    </source>
</evidence>
<dbReference type="InterPro" id="IPR002010">
    <property type="entry name" value="T3SS_IM_R"/>
</dbReference>
<dbReference type="GO" id="GO:0006605">
    <property type="term" value="P:protein targeting"/>
    <property type="evidence" value="ECO:0007669"/>
    <property type="project" value="UniProtKB-UniRule"/>
</dbReference>
<evidence type="ECO:0000313" key="12">
    <source>
        <dbReference type="Proteomes" id="UP000217065"/>
    </source>
</evidence>
<evidence type="ECO:0000256" key="6">
    <source>
        <dbReference type="ARBA" id="ARBA00022989"/>
    </source>
</evidence>
<dbReference type="PANTHER" id="PTHR30065">
    <property type="entry name" value="FLAGELLAR BIOSYNTHETIC PROTEIN FLIR"/>
    <property type="match status" value="1"/>
</dbReference>
<gene>
    <name evidence="11" type="primary">fliR</name>
    <name evidence="11" type="ORF">CF394_06400</name>
</gene>
<evidence type="ECO:0000256" key="5">
    <source>
        <dbReference type="ARBA" id="ARBA00022692"/>
    </source>
</evidence>
<evidence type="ECO:0000256" key="4">
    <source>
        <dbReference type="ARBA" id="ARBA00022475"/>
    </source>
</evidence>
<keyword evidence="12" id="KW-1185">Reference proteome</keyword>
<evidence type="ECO:0000256" key="8">
    <source>
        <dbReference type="ARBA" id="ARBA00023143"/>
    </source>
</evidence>
<comment type="function">
    <text evidence="1 10">Role in flagellar biosynthesis.</text>
</comment>
<protein>
    <recommendedName>
        <fullName evidence="3 9">Flagellar biosynthetic protein FliR</fullName>
    </recommendedName>
</protein>
<dbReference type="Proteomes" id="UP000217065">
    <property type="component" value="Unassembled WGS sequence"/>
</dbReference>
<organism evidence="11 12">
    <name type="scientific">Tetzosporium hominis</name>
    <dbReference type="NCBI Taxonomy" id="2020506"/>
    <lineage>
        <taxon>Bacteria</taxon>
        <taxon>Bacillati</taxon>
        <taxon>Bacillota</taxon>
        <taxon>Bacilli</taxon>
        <taxon>Bacillales</taxon>
        <taxon>Caryophanaceae</taxon>
        <taxon>Tetzosporium</taxon>
    </lineage>
</organism>
<dbReference type="GO" id="GO:0044780">
    <property type="term" value="P:bacterial-type flagellum assembly"/>
    <property type="evidence" value="ECO:0007669"/>
    <property type="project" value="UniProtKB-UniRule"/>
</dbReference>
<keyword evidence="8 10" id="KW-0975">Bacterial flagellum</keyword>
<proteinExistence type="inferred from homology"/>
<dbReference type="GO" id="GO:0005886">
    <property type="term" value="C:plasma membrane"/>
    <property type="evidence" value="ECO:0007669"/>
    <property type="project" value="UniProtKB-SubCell"/>
</dbReference>
<dbReference type="GO" id="GO:0009425">
    <property type="term" value="C:bacterial-type flagellum basal body"/>
    <property type="evidence" value="ECO:0007669"/>
    <property type="project" value="UniProtKB-SubCell"/>
</dbReference>
<feature type="transmembrane region" description="Helical" evidence="10">
    <location>
        <begin position="225"/>
        <end position="244"/>
    </location>
</feature>
<dbReference type="PRINTS" id="PR00953">
    <property type="entry name" value="TYPE3IMRPROT"/>
</dbReference>
<feature type="transmembrane region" description="Helical" evidence="10">
    <location>
        <begin position="12"/>
        <end position="30"/>
    </location>
</feature>
<keyword evidence="5 10" id="KW-0812">Transmembrane</keyword>
<dbReference type="Pfam" id="PF01311">
    <property type="entry name" value="Bac_export_1"/>
    <property type="match status" value="1"/>
</dbReference>
<accession>A0A264W493</accession>
<dbReference type="NCBIfam" id="TIGR01400">
    <property type="entry name" value="fliR"/>
    <property type="match status" value="1"/>
</dbReference>
<keyword evidence="11" id="KW-0282">Flagellum</keyword>
<feature type="transmembrane region" description="Helical" evidence="10">
    <location>
        <begin position="42"/>
        <end position="61"/>
    </location>
</feature>
<evidence type="ECO:0000313" key="11">
    <source>
        <dbReference type="EMBL" id="OZS78384.1"/>
    </source>
</evidence>
<reference evidence="11 12" key="1">
    <citation type="submission" date="2017-07" db="EMBL/GenBank/DDBJ databases">
        <title>Tetzosporium hominis gen.nov. sp.nov.</title>
        <authorList>
            <person name="Tetz G."/>
            <person name="Tetz V."/>
        </authorList>
    </citation>
    <scope>NUCLEOTIDE SEQUENCE [LARGE SCALE GENOMIC DNA]</scope>
    <source>
        <strain evidence="11 12">VT-49</strain>
    </source>
</reference>
<comment type="similarity">
    <text evidence="2 10">Belongs to the FliR/MopE/SpaR family.</text>
</comment>
<keyword evidence="4 10" id="KW-1003">Cell membrane</keyword>
<dbReference type="AlphaFoldDB" id="A0A264W493"/>
<keyword evidence="11" id="KW-0969">Cilium</keyword>
<comment type="subcellular location">
    <subcellularLocation>
        <location evidence="10">Cell membrane</location>
        <topology evidence="10">Multi-pass membrane protein</topology>
    </subcellularLocation>
    <subcellularLocation>
        <location evidence="10">Bacterial flagellum basal body</location>
    </subcellularLocation>
</comment>
<dbReference type="RefSeq" id="WP_094942404.1">
    <property type="nucleotide sequence ID" value="NZ_NOKQ01000196.1"/>
</dbReference>
<feature type="transmembrane region" description="Helical" evidence="10">
    <location>
        <begin position="171"/>
        <end position="204"/>
    </location>
</feature>
<comment type="caution">
    <text evidence="11">The sequence shown here is derived from an EMBL/GenBank/DDBJ whole genome shotgun (WGS) entry which is preliminary data.</text>
</comment>
<name>A0A264W493_9BACL</name>
<keyword evidence="11" id="KW-0966">Cell projection</keyword>
<evidence type="ECO:0000256" key="2">
    <source>
        <dbReference type="ARBA" id="ARBA00009772"/>
    </source>
</evidence>
<dbReference type="EMBL" id="NOKQ01000196">
    <property type="protein sequence ID" value="OZS78384.1"/>
    <property type="molecule type" value="Genomic_DNA"/>
</dbReference>
<dbReference type="InterPro" id="IPR006303">
    <property type="entry name" value="FliR"/>
</dbReference>
<keyword evidence="6 10" id="KW-1133">Transmembrane helix</keyword>
<feature type="transmembrane region" description="Helical" evidence="10">
    <location>
        <begin position="67"/>
        <end position="92"/>
    </location>
</feature>
<evidence type="ECO:0000256" key="1">
    <source>
        <dbReference type="ARBA" id="ARBA00002578"/>
    </source>
</evidence>
<dbReference type="PANTHER" id="PTHR30065:SF1">
    <property type="entry name" value="SURFACE PRESENTATION OF ANTIGENS PROTEIN SPAR"/>
    <property type="match status" value="1"/>
</dbReference>